<gene>
    <name evidence="1" type="ORF">DID88_002975</name>
</gene>
<dbReference type="EMBL" id="QKRW01000072">
    <property type="protein sequence ID" value="RAL58669.1"/>
    <property type="molecule type" value="Genomic_DNA"/>
</dbReference>
<reference evidence="1 2" key="1">
    <citation type="submission" date="2018-06" db="EMBL/GenBank/DDBJ databases">
        <title>Genome Sequence of the Brown Rot Fungal Pathogen Monilinia fructigena.</title>
        <authorList>
            <person name="Landi L."/>
            <person name="De Miccolis Angelini R.M."/>
            <person name="Pollastro S."/>
            <person name="Abate D."/>
            <person name="Faretra F."/>
            <person name="Romanazzi G."/>
        </authorList>
    </citation>
    <scope>NUCLEOTIDE SEQUENCE [LARGE SCALE GENOMIC DNA]</scope>
    <source>
        <strain evidence="1 2">Mfrg269</strain>
    </source>
</reference>
<dbReference type="PROSITE" id="PS00092">
    <property type="entry name" value="N6_MTASE"/>
    <property type="match status" value="1"/>
</dbReference>
<name>A0A395IJU0_9HELO</name>
<dbReference type="InterPro" id="IPR002052">
    <property type="entry name" value="DNA_methylase_N6_adenine_CS"/>
</dbReference>
<evidence type="ECO:0000313" key="2">
    <source>
        <dbReference type="Proteomes" id="UP000249056"/>
    </source>
</evidence>
<proteinExistence type="predicted"/>
<dbReference type="InterPro" id="IPR007757">
    <property type="entry name" value="MT-A70-like"/>
</dbReference>
<dbReference type="Proteomes" id="UP000249056">
    <property type="component" value="Unassembled WGS sequence"/>
</dbReference>
<comment type="caution">
    <text evidence="1">The sequence shown here is derived from an EMBL/GenBank/DDBJ whole genome shotgun (WGS) entry which is preliminary data.</text>
</comment>
<keyword evidence="2" id="KW-1185">Reference proteome</keyword>
<dbReference type="GO" id="GO:0008168">
    <property type="term" value="F:methyltransferase activity"/>
    <property type="evidence" value="ECO:0007669"/>
    <property type="project" value="InterPro"/>
</dbReference>
<evidence type="ECO:0000313" key="1">
    <source>
        <dbReference type="EMBL" id="RAL58669.1"/>
    </source>
</evidence>
<dbReference type="AlphaFoldDB" id="A0A395IJU0"/>
<dbReference type="OrthoDB" id="61116at2759"/>
<accession>A0A395IJU0</accession>
<protein>
    <submittedName>
        <fullName evidence="1">Uncharacterized protein</fullName>
    </submittedName>
</protein>
<dbReference type="GO" id="GO:0003676">
    <property type="term" value="F:nucleic acid binding"/>
    <property type="evidence" value="ECO:0007669"/>
    <property type="project" value="InterPro"/>
</dbReference>
<dbReference type="GO" id="GO:0032259">
    <property type="term" value="P:methylation"/>
    <property type="evidence" value="ECO:0007669"/>
    <property type="project" value="InterPro"/>
</dbReference>
<sequence length="184" mass="20905">MEKPYYKENYIINAPEKTIEELMLERYVQLALDEMKRAMKGQGTMCLDRVWERMKPKLGRKSSAELGNSQQTLIIESNNLLPKRINIDGSTATMPPKSKMIHGNIPEASFHAEIRPDDFPRFHVIVMDPPWPNRSALRKNAYDVASGFLGIESLLKPLPCNHIESNGYIGIWITNKPAFSGHAP</sequence>
<dbReference type="Pfam" id="PF05063">
    <property type="entry name" value="MT-A70"/>
    <property type="match status" value="1"/>
</dbReference>
<organism evidence="1 2">
    <name type="scientific">Monilinia fructigena</name>
    <dbReference type="NCBI Taxonomy" id="38457"/>
    <lineage>
        <taxon>Eukaryota</taxon>
        <taxon>Fungi</taxon>
        <taxon>Dikarya</taxon>
        <taxon>Ascomycota</taxon>
        <taxon>Pezizomycotina</taxon>
        <taxon>Leotiomycetes</taxon>
        <taxon>Helotiales</taxon>
        <taxon>Sclerotiniaceae</taxon>
        <taxon>Monilinia</taxon>
    </lineage>
</organism>